<organism evidence="2 3">
    <name type="scientific">Thelohanellus kitauei</name>
    <name type="common">Myxosporean</name>
    <dbReference type="NCBI Taxonomy" id="669202"/>
    <lineage>
        <taxon>Eukaryota</taxon>
        <taxon>Metazoa</taxon>
        <taxon>Cnidaria</taxon>
        <taxon>Myxozoa</taxon>
        <taxon>Myxosporea</taxon>
        <taxon>Bivalvulida</taxon>
        <taxon>Platysporina</taxon>
        <taxon>Myxobolidae</taxon>
        <taxon>Thelohanellus</taxon>
    </lineage>
</organism>
<keyword evidence="1" id="KW-1133">Transmembrane helix</keyword>
<sequence length="219" mass="26100">MNYFELVNDDPPVYHQMNRFFQTKPIQIPDDHPYRGKLSKGQDVIVIDQTSRQNLIYSHYFSEYKCILPDRNFFISTHIISDNLKAYFHRYPFTYILSLLFTNCLYYSCYSFSGKFAVISLMLIYLVMRNKRLVDSLQICEDTFKDAWYGYGQLQSPYWRTSEQSKKNWYKILLLNLNLINPNRLAKPDISGWESERIKNVKALMKQKGKNQNEPQNGH</sequence>
<proteinExistence type="predicted"/>
<comment type="caution">
    <text evidence="2">The sequence shown here is derived from an EMBL/GenBank/DDBJ whole genome shotgun (WGS) entry which is preliminary data.</text>
</comment>
<gene>
    <name evidence="2" type="ORF">RF11_10220</name>
</gene>
<evidence type="ECO:0000313" key="3">
    <source>
        <dbReference type="Proteomes" id="UP000031668"/>
    </source>
</evidence>
<dbReference type="Proteomes" id="UP000031668">
    <property type="component" value="Unassembled WGS sequence"/>
</dbReference>
<name>A0A0C2JJS3_THEKT</name>
<feature type="transmembrane region" description="Helical" evidence="1">
    <location>
        <begin position="105"/>
        <end position="128"/>
    </location>
</feature>
<keyword evidence="1" id="KW-0472">Membrane</keyword>
<reference evidence="2 3" key="1">
    <citation type="journal article" date="2014" name="Genome Biol. Evol.">
        <title>The genome of the myxosporean Thelohanellus kitauei shows adaptations to nutrient acquisition within its fish host.</title>
        <authorList>
            <person name="Yang Y."/>
            <person name="Xiong J."/>
            <person name="Zhou Z."/>
            <person name="Huo F."/>
            <person name="Miao W."/>
            <person name="Ran C."/>
            <person name="Liu Y."/>
            <person name="Zhang J."/>
            <person name="Feng J."/>
            <person name="Wang M."/>
            <person name="Wang M."/>
            <person name="Wang L."/>
            <person name="Yao B."/>
        </authorList>
    </citation>
    <scope>NUCLEOTIDE SEQUENCE [LARGE SCALE GENOMIC DNA]</scope>
    <source>
        <strain evidence="2">Wuqing</strain>
    </source>
</reference>
<evidence type="ECO:0000256" key="1">
    <source>
        <dbReference type="SAM" id="Phobius"/>
    </source>
</evidence>
<accession>A0A0C2JJS3</accession>
<keyword evidence="3" id="KW-1185">Reference proteome</keyword>
<dbReference type="EMBL" id="JWZT01002340">
    <property type="protein sequence ID" value="KII69633.1"/>
    <property type="molecule type" value="Genomic_DNA"/>
</dbReference>
<keyword evidence="1" id="KW-0812">Transmembrane</keyword>
<evidence type="ECO:0000313" key="2">
    <source>
        <dbReference type="EMBL" id="KII69633.1"/>
    </source>
</evidence>
<protein>
    <submittedName>
        <fullName evidence="2">Uncharacterized protein</fullName>
    </submittedName>
</protein>
<dbReference type="AlphaFoldDB" id="A0A0C2JJS3"/>